<protein>
    <recommendedName>
        <fullName evidence="5">Carboxylesterase type B domain-containing protein</fullName>
    </recommendedName>
</protein>
<evidence type="ECO:0000256" key="1">
    <source>
        <dbReference type="ARBA" id="ARBA00005964"/>
    </source>
</evidence>
<evidence type="ECO:0000256" key="2">
    <source>
        <dbReference type="ARBA" id="ARBA00022487"/>
    </source>
</evidence>
<dbReference type="PANTHER" id="PTHR43142:SF1">
    <property type="entry name" value="CARBOXYLIC ESTER HYDROLASE"/>
    <property type="match status" value="1"/>
</dbReference>
<keyword evidence="7" id="KW-1185">Reference proteome</keyword>
<keyword evidence="4" id="KW-0325">Glycoprotein</keyword>
<reference evidence="6" key="1">
    <citation type="submission" date="2022-01" db="EMBL/GenBank/DDBJ databases">
        <authorList>
            <person name="King R."/>
        </authorList>
    </citation>
    <scope>NUCLEOTIDE SEQUENCE</scope>
</reference>
<accession>A0A9P0CRZ8</accession>
<dbReference type="AlphaFoldDB" id="A0A9P0CRZ8"/>
<proteinExistence type="inferred from homology"/>
<name>A0A9P0CRZ8_9CUCU</name>
<evidence type="ECO:0000256" key="3">
    <source>
        <dbReference type="ARBA" id="ARBA00022801"/>
    </source>
</evidence>
<dbReference type="InterPro" id="IPR029058">
    <property type="entry name" value="AB_hydrolase_fold"/>
</dbReference>
<evidence type="ECO:0000256" key="4">
    <source>
        <dbReference type="ARBA" id="ARBA00023180"/>
    </source>
</evidence>
<keyword evidence="3" id="KW-0378">Hydrolase</keyword>
<evidence type="ECO:0000313" key="6">
    <source>
        <dbReference type="EMBL" id="CAH1105148.1"/>
    </source>
</evidence>
<dbReference type="Pfam" id="PF00135">
    <property type="entry name" value="COesterase"/>
    <property type="match status" value="1"/>
</dbReference>
<evidence type="ECO:0000259" key="5">
    <source>
        <dbReference type="Pfam" id="PF00135"/>
    </source>
</evidence>
<sequence length="567" mass="65034">MKKISWMYGLLLFFLFLIFLIRFRLVDKFDSVIVEINDGKIVGKSGVNSNGEKYYSFLGIPYAKPPLGSLRFKAPQPIEPWKELKDARKFSNECVQKDGEIRKTKGSEDCLNINVFTKVLPQEDPQLKPVMVYIHGGQFLRGSNNVGPDYLLKEDIVLVSINYRLGLLGFLVLNDTSLNVPGNAGLKDQILALKWVKKNIKAFNGDPDRITIFGISAGAVSIDFILLSPLAKNLFHGAIIQSGSVVNPWAIGTFDPVDFCRYLGQNNLSEKEIFELFTNLPAEQMIYEQDKYLEDETLGVIGPVIEKPSDTAFITKHPIEIIRSGQYNSVPVIQGYNSNEGIYFDMLLNILKVSEKHKYRRNKIIDKVMRDNSIEDDDILLPLDKMLPYETEFNDPKQLEAILKKLFGYYFKEKNKENSIRLSTDAMFVIGIITSAINKAKTSKYPVYLYRFSLITKLNKHKSNKYHGACHGDDKHYLFPTLEISIGEDEKIGIHRMVKLWTNFAKYGNPTPNVNYDLKVNWKPIQNNTVYFLDIDKELELNCNPEKDRTALWKEIYNINPKTRNYL</sequence>
<evidence type="ECO:0000313" key="7">
    <source>
        <dbReference type="Proteomes" id="UP001153636"/>
    </source>
</evidence>
<organism evidence="6 7">
    <name type="scientific">Psylliodes chrysocephalus</name>
    <dbReference type="NCBI Taxonomy" id="3402493"/>
    <lineage>
        <taxon>Eukaryota</taxon>
        <taxon>Metazoa</taxon>
        <taxon>Ecdysozoa</taxon>
        <taxon>Arthropoda</taxon>
        <taxon>Hexapoda</taxon>
        <taxon>Insecta</taxon>
        <taxon>Pterygota</taxon>
        <taxon>Neoptera</taxon>
        <taxon>Endopterygota</taxon>
        <taxon>Coleoptera</taxon>
        <taxon>Polyphaga</taxon>
        <taxon>Cucujiformia</taxon>
        <taxon>Chrysomeloidea</taxon>
        <taxon>Chrysomelidae</taxon>
        <taxon>Galerucinae</taxon>
        <taxon>Alticini</taxon>
        <taxon>Psylliodes</taxon>
    </lineage>
</organism>
<dbReference type="PANTHER" id="PTHR43142">
    <property type="entry name" value="CARBOXYLIC ESTER HYDROLASE"/>
    <property type="match status" value="1"/>
</dbReference>
<keyword evidence="2" id="KW-0719">Serine esterase</keyword>
<dbReference type="GO" id="GO:0052689">
    <property type="term" value="F:carboxylic ester hydrolase activity"/>
    <property type="evidence" value="ECO:0007669"/>
    <property type="project" value="UniProtKB-KW"/>
</dbReference>
<gene>
    <name evidence="6" type="ORF">PSYICH_LOCUS5916</name>
</gene>
<comment type="similarity">
    <text evidence="1">Belongs to the type-B carboxylesterase/lipase family.</text>
</comment>
<dbReference type="InterPro" id="IPR002018">
    <property type="entry name" value="CarbesteraseB"/>
</dbReference>
<dbReference type="SUPFAM" id="SSF53474">
    <property type="entry name" value="alpha/beta-Hydrolases"/>
    <property type="match status" value="1"/>
</dbReference>
<dbReference type="Proteomes" id="UP001153636">
    <property type="component" value="Chromosome 18"/>
</dbReference>
<dbReference type="EMBL" id="OV651830">
    <property type="protein sequence ID" value="CAH1105148.1"/>
    <property type="molecule type" value="Genomic_DNA"/>
</dbReference>
<dbReference type="OrthoDB" id="19653at2759"/>
<dbReference type="Gene3D" id="3.40.50.1820">
    <property type="entry name" value="alpha/beta hydrolase"/>
    <property type="match status" value="1"/>
</dbReference>
<feature type="domain" description="Carboxylesterase type B" evidence="5">
    <location>
        <begin position="31"/>
        <end position="553"/>
    </location>
</feature>